<dbReference type="Proteomes" id="UP000007963">
    <property type="component" value="Unassembled WGS sequence"/>
</dbReference>
<dbReference type="SMART" id="SM00248">
    <property type="entry name" value="ANK"/>
    <property type="match status" value="13"/>
</dbReference>
<dbReference type="GeneID" id="4353630"/>
<dbReference type="eggNOG" id="KOG4177">
    <property type="taxonomic scope" value="Eukaryota"/>
</dbReference>
<evidence type="ECO:0000256" key="1">
    <source>
        <dbReference type="ARBA" id="ARBA00022737"/>
    </source>
</evidence>
<dbReference type="SUPFAM" id="SSF48403">
    <property type="entry name" value="Ankyrin repeat"/>
    <property type="match status" value="3"/>
</dbReference>
<dbReference type="EMBL" id="CH476607">
    <property type="protein sequence ID" value="EAU30180.1"/>
    <property type="molecule type" value="Genomic_DNA"/>
</dbReference>
<dbReference type="Gene3D" id="1.25.40.20">
    <property type="entry name" value="Ankyrin repeat-containing domain"/>
    <property type="match status" value="4"/>
</dbReference>
<dbReference type="Pfam" id="PF00023">
    <property type="entry name" value="Ank"/>
    <property type="match status" value="1"/>
</dbReference>
<keyword evidence="2 3" id="KW-0040">ANK repeat</keyword>
<dbReference type="AlphaFoldDB" id="Q0CB91"/>
<dbReference type="OrthoDB" id="21416at2759"/>
<dbReference type="InterPro" id="IPR036770">
    <property type="entry name" value="Ankyrin_rpt-contain_sf"/>
</dbReference>
<accession>Q0CB91</accession>
<protein>
    <submittedName>
        <fullName evidence="4">Uncharacterized protein</fullName>
    </submittedName>
</protein>
<dbReference type="VEuPathDB" id="FungiDB:ATEG_09043"/>
<dbReference type="PROSITE" id="PS50297">
    <property type="entry name" value="ANK_REP_REGION"/>
    <property type="match status" value="4"/>
</dbReference>
<organism evidence="4 5">
    <name type="scientific">Aspergillus terreus (strain NIH 2624 / FGSC A1156)</name>
    <dbReference type="NCBI Taxonomy" id="341663"/>
    <lineage>
        <taxon>Eukaryota</taxon>
        <taxon>Fungi</taxon>
        <taxon>Dikarya</taxon>
        <taxon>Ascomycota</taxon>
        <taxon>Pezizomycotina</taxon>
        <taxon>Eurotiomycetes</taxon>
        <taxon>Eurotiomycetidae</taxon>
        <taxon>Eurotiales</taxon>
        <taxon>Aspergillaceae</taxon>
        <taxon>Aspergillus</taxon>
        <taxon>Aspergillus subgen. Circumdati</taxon>
    </lineage>
</organism>
<dbReference type="RefSeq" id="XP_001217665.1">
    <property type="nucleotide sequence ID" value="XM_001217664.1"/>
</dbReference>
<evidence type="ECO:0000313" key="4">
    <source>
        <dbReference type="EMBL" id="EAU30180.1"/>
    </source>
</evidence>
<dbReference type="STRING" id="341663.Q0CB91"/>
<feature type="repeat" description="ANK" evidence="3">
    <location>
        <begin position="229"/>
        <end position="261"/>
    </location>
</feature>
<gene>
    <name evidence="4" type="ORF">ATEG_09043</name>
</gene>
<evidence type="ECO:0000256" key="2">
    <source>
        <dbReference type="ARBA" id="ARBA00023043"/>
    </source>
</evidence>
<dbReference type="InterPro" id="IPR002110">
    <property type="entry name" value="Ankyrin_rpt"/>
</dbReference>
<dbReference type="OMA" id="PHWHTHR"/>
<feature type="repeat" description="ANK" evidence="3">
    <location>
        <begin position="835"/>
        <end position="873"/>
    </location>
</feature>
<evidence type="ECO:0000256" key="3">
    <source>
        <dbReference type="PROSITE-ProRule" id="PRU00023"/>
    </source>
</evidence>
<dbReference type="PRINTS" id="PR01415">
    <property type="entry name" value="ANKYRIN"/>
</dbReference>
<feature type="repeat" description="ANK" evidence="3">
    <location>
        <begin position="75"/>
        <end position="107"/>
    </location>
</feature>
<feature type="repeat" description="ANK" evidence="3">
    <location>
        <begin position="474"/>
        <end position="506"/>
    </location>
</feature>
<dbReference type="PANTHER" id="PTHR24198:SF165">
    <property type="entry name" value="ANKYRIN REPEAT-CONTAINING PROTEIN-RELATED"/>
    <property type="match status" value="1"/>
</dbReference>
<dbReference type="Pfam" id="PF12796">
    <property type="entry name" value="Ank_2"/>
    <property type="match status" value="3"/>
</dbReference>
<evidence type="ECO:0000313" key="5">
    <source>
        <dbReference type="Proteomes" id="UP000007963"/>
    </source>
</evidence>
<feature type="repeat" description="ANK" evidence="3">
    <location>
        <begin position="320"/>
        <end position="354"/>
    </location>
</feature>
<proteinExistence type="predicted"/>
<dbReference type="PROSITE" id="PS50088">
    <property type="entry name" value="ANK_REPEAT"/>
    <property type="match status" value="7"/>
</dbReference>
<name>Q0CB91_ASPTN</name>
<reference evidence="5" key="1">
    <citation type="submission" date="2005-09" db="EMBL/GenBank/DDBJ databases">
        <title>Annotation of the Aspergillus terreus NIH2624 genome.</title>
        <authorList>
            <person name="Birren B.W."/>
            <person name="Lander E.S."/>
            <person name="Galagan J.E."/>
            <person name="Nusbaum C."/>
            <person name="Devon K."/>
            <person name="Henn M."/>
            <person name="Ma L.-J."/>
            <person name="Jaffe D.B."/>
            <person name="Butler J."/>
            <person name="Alvarez P."/>
            <person name="Gnerre S."/>
            <person name="Grabherr M."/>
            <person name="Kleber M."/>
            <person name="Mauceli E.W."/>
            <person name="Brockman W."/>
            <person name="Rounsley S."/>
            <person name="Young S.K."/>
            <person name="LaButti K."/>
            <person name="Pushparaj V."/>
            <person name="DeCaprio D."/>
            <person name="Crawford M."/>
            <person name="Koehrsen M."/>
            <person name="Engels R."/>
            <person name="Montgomery P."/>
            <person name="Pearson M."/>
            <person name="Howarth C."/>
            <person name="Larson L."/>
            <person name="Luoma S."/>
            <person name="White J."/>
            <person name="Alvarado L."/>
            <person name="Kodira C.D."/>
            <person name="Zeng Q."/>
            <person name="Oleary S."/>
            <person name="Yandava C."/>
            <person name="Denning D.W."/>
            <person name="Nierman W.C."/>
            <person name="Milne T."/>
            <person name="Madden K."/>
        </authorList>
    </citation>
    <scope>NUCLEOTIDE SEQUENCE [LARGE SCALE GENOMIC DNA]</scope>
    <source>
        <strain evidence="5">NIH 2624 / FGSC A1156</strain>
    </source>
</reference>
<dbReference type="HOGENOM" id="CLU_274846_0_0_1"/>
<dbReference type="PANTHER" id="PTHR24198">
    <property type="entry name" value="ANKYRIN REPEAT AND PROTEIN KINASE DOMAIN-CONTAINING PROTEIN"/>
    <property type="match status" value="1"/>
</dbReference>
<feature type="repeat" description="ANK" evidence="3">
    <location>
        <begin position="262"/>
        <end position="290"/>
    </location>
</feature>
<keyword evidence="1" id="KW-0677">Repeat</keyword>
<sequence>MFDFLGSLEPQQSVPPSALQVACDSADLDAVRQLAAVAESREIDNALCRSCDKRQTAVAEILLGIETTNVNCAPEGDTPIYTAAARVDPDMIDLLLRHGADVHIKSGNGQSGKKQAAYTPLHGVFSGIRPGTNKDADFVNRSKKAVLMLLEAGCSINARCAGGRTILHDCLHLNFPLVDVLLEHGADPNLPDDRGNTPMHLFHPWSQTPDTLDLLMAHGSSLETPHNDDGLTPLHFLASKGGLDDLSLFLPHVSDWTATDRKGNTVLHLAVQSQRAKSNTLQELLKIGLDPVHGRSSWNFRELLPYLMSRGANINTQDYKGNSILHYLVKPHHFEDKSLDFLLSSGADPHLANYEGDTFLHRLSLNFATIAEDTALWWIIKLLQMGVSPTSRNFKGQTPLHLLCIRPIHLAAAVSEILVDKLISRGADTTCFTSDGCNLLHIASMARQSNVVGLLLEHYDSRIRLSQVNVRSKDGRTPLHVACRSGRLETVALLLQHGADVDAEDEHKCTPMDACAEFLAEDLLWTNDSDGDNIFKDLLIEDVLLGGGKRPQGPKSAGKKAGHQRTYPRRIGWKGEITSEDYTLGVRRIVASLVSHGALATERKFGVGPLFRALSAGCDEMVEELDCLHKENGIVLGNPYSLDVKYCLLRAQKLPELLEQTFTGYLDDHAVLDMVLRGYYREVAQAFEKNATELANNPILPDILVTLARWGYFELFERIGNILAKDASWINGGGRDKLGEKLIPYLLAAGQRELPNLEVINVIVEHFHADVNVRYEAESVGKPKVYFQSKVSHNRWYRPGDTLLHHLAQGGHWWHEEAIRYLLQHGADPNVRSNDGKTPLCYAVQRGDLGCYRQRKITQILLEGGADPNIPAYCGYTPLAMAAHDEELFQLLVDYGARPSVDHPMELFVALYNFKPGVVSDLLGMGLDCNTTTLSNDLKHWHTHRVLKVPQLGLTLHPLHYISMPPFNEVNSRDHAIQMIQLLLERGPDPFLPFDNEQNLILHHIFSGGGIIQPWLNMQTVDLERRDHRGRTLLLAAASCDVGTQSYAYTVPMLPFRGGRFLPSPWIEGDTTRAMALYDRGADLGAVDNQGNNVLHILAGKNPQDANAVAALRRTVTVFLENAPYLASQRNSHGDTPLSIAESRQVKWAMETMHTGVSSPVTKP</sequence>
<feature type="repeat" description="ANK" evidence="3">
    <location>
        <begin position="799"/>
        <end position="834"/>
    </location>
</feature>